<dbReference type="SUPFAM" id="SSF53098">
    <property type="entry name" value="Ribonuclease H-like"/>
    <property type="match status" value="1"/>
</dbReference>
<dbReference type="EMBL" id="JACGWJ010000017">
    <property type="protein sequence ID" value="KAL0355645.1"/>
    <property type="molecule type" value="Genomic_DNA"/>
</dbReference>
<comment type="caution">
    <text evidence="3">The sequence shown here is derived from an EMBL/GenBank/DDBJ whole genome shotgun (WGS) entry which is preliminary data.</text>
</comment>
<proteinExistence type="predicted"/>
<dbReference type="InterPro" id="IPR000477">
    <property type="entry name" value="RT_dom"/>
</dbReference>
<dbReference type="InterPro" id="IPR002156">
    <property type="entry name" value="RNaseH_domain"/>
</dbReference>
<dbReference type="GO" id="GO:0003676">
    <property type="term" value="F:nucleic acid binding"/>
    <property type="evidence" value="ECO:0007669"/>
    <property type="project" value="InterPro"/>
</dbReference>
<accession>A0AAW2PKB6</accession>
<dbReference type="Gene3D" id="3.10.10.10">
    <property type="entry name" value="HIV Type 1 Reverse Transcriptase, subunit A, domain 1"/>
    <property type="match status" value="1"/>
</dbReference>
<dbReference type="InterPro" id="IPR012337">
    <property type="entry name" value="RNaseH-like_sf"/>
</dbReference>
<feature type="region of interest" description="Disordered" evidence="1">
    <location>
        <begin position="1"/>
        <end position="21"/>
    </location>
</feature>
<dbReference type="Gene3D" id="3.30.420.10">
    <property type="entry name" value="Ribonuclease H-like superfamily/Ribonuclease H"/>
    <property type="match status" value="1"/>
</dbReference>
<dbReference type="SUPFAM" id="SSF56672">
    <property type="entry name" value="DNA/RNA polymerases"/>
    <property type="match status" value="1"/>
</dbReference>
<dbReference type="PROSITE" id="PS50879">
    <property type="entry name" value="RNASE_H_1"/>
    <property type="match status" value="1"/>
</dbReference>
<evidence type="ECO:0000259" key="2">
    <source>
        <dbReference type="PROSITE" id="PS50879"/>
    </source>
</evidence>
<dbReference type="AlphaFoldDB" id="A0AAW2PKB6"/>
<dbReference type="InterPro" id="IPR043128">
    <property type="entry name" value="Rev_trsase/Diguanyl_cyclase"/>
</dbReference>
<dbReference type="InterPro" id="IPR041577">
    <property type="entry name" value="RT_RNaseH_2"/>
</dbReference>
<dbReference type="Pfam" id="PF00078">
    <property type="entry name" value="RVT_1"/>
    <property type="match status" value="1"/>
</dbReference>
<dbReference type="Pfam" id="PF17919">
    <property type="entry name" value="RT_RNaseH_2"/>
    <property type="match status" value="1"/>
</dbReference>
<protein>
    <recommendedName>
        <fullName evidence="2">RNase H type-1 domain-containing protein</fullName>
    </recommendedName>
</protein>
<dbReference type="PANTHER" id="PTHR48475:SF1">
    <property type="entry name" value="RNASE H TYPE-1 DOMAIN-CONTAINING PROTEIN"/>
    <property type="match status" value="1"/>
</dbReference>
<reference evidence="3" key="1">
    <citation type="submission" date="2020-06" db="EMBL/GenBank/DDBJ databases">
        <authorList>
            <person name="Li T."/>
            <person name="Hu X."/>
            <person name="Zhang T."/>
            <person name="Song X."/>
            <person name="Zhang H."/>
            <person name="Dai N."/>
            <person name="Sheng W."/>
            <person name="Hou X."/>
            <person name="Wei L."/>
        </authorList>
    </citation>
    <scope>NUCLEOTIDE SEQUENCE</scope>
    <source>
        <strain evidence="3">G02</strain>
        <tissue evidence="3">Leaf</tissue>
    </source>
</reference>
<dbReference type="InterPro" id="IPR043502">
    <property type="entry name" value="DNA/RNA_pol_sf"/>
</dbReference>
<organism evidence="3">
    <name type="scientific">Sesamum radiatum</name>
    <name type="common">Black benniseed</name>
    <dbReference type="NCBI Taxonomy" id="300843"/>
    <lineage>
        <taxon>Eukaryota</taxon>
        <taxon>Viridiplantae</taxon>
        <taxon>Streptophyta</taxon>
        <taxon>Embryophyta</taxon>
        <taxon>Tracheophyta</taxon>
        <taxon>Spermatophyta</taxon>
        <taxon>Magnoliopsida</taxon>
        <taxon>eudicotyledons</taxon>
        <taxon>Gunneridae</taxon>
        <taxon>Pentapetalae</taxon>
        <taxon>asterids</taxon>
        <taxon>lamiids</taxon>
        <taxon>Lamiales</taxon>
        <taxon>Pedaliaceae</taxon>
        <taxon>Sesamum</taxon>
    </lineage>
</organism>
<dbReference type="CDD" id="cd09279">
    <property type="entry name" value="RNase_HI_like"/>
    <property type="match status" value="1"/>
</dbReference>
<sequence length="608" mass="69938">MIFTQVQSDDEEDRKSVASSNYISNGAEEDIFQTYHVILIEDDEIEEEDADDAPVELEEGIKSTVDTLKEINLGNTEDPRPIYTSASLTQEEEEAYIKLLHEFNDVFAWSYKEMPELDPKVAVHHLSVKKEARPVKQGQYRFRPELIPLIETEVNKLIEVGFIREGPENACPKDDFSLPIAELMIDDTTGHKALSFTDGSSEYNQIQSCLLGFTYQRAMQRIFDDMLHKNVECYVDDLVVKSKKREDHLYDLRKVFEHLRRYQLKMNLSKCAFGVTSGKFLEFIVRQRGIKIEQAKIDAILIMSEPRNIHELKSLQEKLAYLRRFISNLAGRCQPFSRLMKNDVPFEWDEACDKAFKNIKSYLMKPPVLVAPVHGCPLFLYVAAQECSVGILLAQKNDEGKENALYYLSRTMTPNELKYSPIEKLCLALIFAIRKLKHYFQSHSIHLVSRYEPSEAVKGQVLANFLANHPMPAEWELSDNLLDEDILIEITPPWKMYFDGASHKEGAGIGVLFVTSEGEVLSYSFTLTQNFSNNVVEYQAVIFGLEMTVDTKQRHLKVYGDSQLVINQLLGLYEVKKPELLPNHNYAKRLMGWLGDVELEHLPRRDNK</sequence>
<evidence type="ECO:0000313" key="3">
    <source>
        <dbReference type="EMBL" id="KAL0355645.1"/>
    </source>
</evidence>
<gene>
    <name evidence="3" type="ORF">Sradi_4011400</name>
</gene>
<reference evidence="3" key="2">
    <citation type="journal article" date="2024" name="Plant">
        <title>Genomic evolution and insights into agronomic trait innovations of Sesamum species.</title>
        <authorList>
            <person name="Miao H."/>
            <person name="Wang L."/>
            <person name="Qu L."/>
            <person name="Liu H."/>
            <person name="Sun Y."/>
            <person name="Le M."/>
            <person name="Wang Q."/>
            <person name="Wei S."/>
            <person name="Zheng Y."/>
            <person name="Lin W."/>
            <person name="Duan Y."/>
            <person name="Cao H."/>
            <person name="Xiong S."/>
            <person name="Wang X."/>
            <person name="Wei L."/>
            <person name="Li C."/>
            <person name="Ma Q."/>
            <person name="Ju M."/>
            <person name="Zhao R."/>
            <person name="Li G."/>
            <person name="Mu C."/>
            <person name="Tian Q."/>
            <person name="Mei H."/>
            <person name="Zhang T."/>
            <person name="Gao T."/>
            <person name="Zhang H."/>
        </authorList>
    </citation>
    <scope>NUCLEOTIDE SEQUENCE</scope>
    <source>
        <strain evidence="3">G02</strain>
    </source>
</reference>
<evidence type="ECO:0000256" key="1">
    <source>
        <dbReference type="SAM" id="MobiDB-lite"/>
    </source>
</evidence>
<dbReference type="Pfam" id="PF13456">
    <property type="entry name" value="RVT_3"/>
    <property type="match status" value="1"/>
</dbReference>
<dbReference type="GO" id="GO:0004523">
    <property type="term" value="F:RNA-DNA hybrid ribonuclease activity"/>
    <property type="evidence" value="ECO:0007669"/>
    <property type="project" value="InterPro"/>
</dbReference>
<dbReference type="PANTHER" id="PTHR48475">
    <property type="entry name" value="RIBONUCLEASE H"/>
    <property type="match status" value="1"/>
</dbReference>
<name>A0AAW2PKB6_SESRA</name>
<dbReference type="InterPro" id="IPR036397">
    <property type="entry name" value="RNaseH_sf"/>
</dbReference>
<dbReference type="Gene3D" id="3.30.70.270">
    <property type="match status" value="2"/>
</dbReference>
<dbReference type="CDD" id="cd01647">
    <property type="entry name" value="RT_LTR"/>
    <property type="match status" value="1"/>
</dbReference>
<feature type="domain" description="RNase H type-1" evidence="2">
    <location>
        <begin position="490"/>
        <end position="608"/>
    </location>
</feature>